<dbReference type="InterPro" id="IPR041682">
    <property type="entry name" value="AAA_14"/>
</dbReference>
<dbReference type="PANTHER" id="PTHR43566">
    <property type="entry name" value="CONSERVED PROTEIN"/>
    <property type="match status" value="1"/>
</dbReference>
<evidence type="ECO:0000313" key="3">
    <source>
        <dbReference type="EMBL" id="APT91660.1"/>
    </source>
</evidence>
<reference evidence="3 4" key="1">
    <citation type="submission" date="2014-08" db="EMBL/GenBank/DDBJ databases">
        <title>Complete genome sequence of Corynebacterium phocae M408/89/1(T)(=DSM 44612(T)), isolated from the common seal (Phoca vitulina).</title>
        <authorList>
            <person name="Ruckert C."/>
            <person name="Albersmeier A."/>
            <person name="Winkler A."/>
            <person name="Kalinowski J."/>
        </authorList>
    </citation>
    <scope>NUCLEOTIDE SEQUENCE [LARGE SCALE GENOMIC DNA]</scope>
    <source>
        <strain evidence="3 4">M408/89/1</strain>
    </source>
</reference>
<evidence type="ECO:0000313" key="4">
    <source>
        <dbReference type="Proteomes" id="UP000185491"/>
    </source>
</evidence>
<dbReference type="AlphaFoldDB" id="A0A1L7D0P6"/>
<dbReference type="RefSeq" id="WP_075732307.1">
    <property type="nucleotide sequence ID" value="NZ_CP009249.1"/>
</dbReference>
<dbReference type="Proteomes" id="UP000185491">
    <property type="component" value="Chromosome"/>
</dbReference>
<dbReference type="PANTHER" id="PTHR43566:SF2">
    <property type="entry name" value="DUF4143 DOMAIN-CONTAINING PROTEIN"/>
    <property type="match status" value="1"/>
</dbReference>
<dbReference type="Pfam" id="PF13173">
    <property type="entry name" value="AAA_14"/>
    <property type="match status" value="1"/>
</dbReference>
<evidence type="ECO:0000259" key="1">
    <source>
        <dbReference type="Pfam" id="PF13173"/>
    </source>
</evidence>
<dbReference type="EMBL" id="CP009249">
    <property type="protein sequence ID" value="APT91660.1"/>
    <property type="molecule type" value="Genomic_DNA"/>
</dbReference>
<organism evidence="3 4">
    <name type="scientific">Corynebacterium phocae</name>
    <dbReference type="NCBI Taxonomy" id="161895"/>
    <lineage>
        <taxon>Bacteria</taxon>
        <taxon>Bacillati</taxon>
        <taxon>Actinomycetota</taxon>
        <taxon>Actinomycetes</taxon>
        <taxon>Mycobacteriales</taxon>
        <taxon>Corynebacteriaceae</taxon>
        <taxon>Corynebacterium</taxon>
    </lineage>
</organism>
<feature type="domain" description="DUF4143" evidence="2">
    <location>
        <begin position="195"/>
        <end position="363"/>
    </location>
</feature>
<accession>A0A1L7D0P6</accession>
<protein>
    <submittedName>
        <fullName evidence="3">ATPase AAA</fullName>
    </submittedName>
</protein>
<name>A0A1L7D0P6_9CORY</name>
<dbReference type="STRING" id="161895.CPHO_00515"/>
<keyword evidence="4" id="KW-1185">Reference proteome</keyword>
<dbReference type="OrthoDB" id="128089at2"/>
<evidence type="ECO:0000259" key="2">
    <source>
        <dbReference type="Pfam" id="PF13635"/>
    </source>
</evidence>
<proteinExistence type="predicted"/>
<dbReference type="Pfam" id="PF13635">
    <property type="entry name" value="DUF4143"/>
    <property type="match status" value="1"/>
</dbReference>
<gene>
    <name evidence="3" type="ORF">CPHO_00515</name>
</gene>
<feature type="domain" description="AAA" evidence="1">
    <location>
        <begin position="21"/>
        <end position="130"/>
    </location>
</feature>
<sequence>MTYLPRSIDRHLDFFTEFAAAVCVDGARATGKTETCSRRADFSYFLDSPSDRAPLEADIDLTSLPEGTILLDEWQNLPQVWNSVRRRVDSGEKPGRFLITGSASPLPDNGTHTGAGRIYSVHMRPMGLHERIFETPTVALRQLQQGGAQISGSTGKTIGDYCQEIAGSGFPALIEAPWEWRMEFLDSYLTRIVDRDLPSLGESLRSPETFHRWMRAYAAATSTTTSYSKIINSTSGSDGAQLSRETNRRFRDLLQRIWVLDPLPAWHSGRNPLKEVTQTPKHHLVDPALAMRLLDLQGRDLLTPRGSHMLGPMFEALATLTVRAAATATGSKVRHLRTHGGRNEVDLVVTDKEGYHVGLEVKSANFVEDKDVTQLLWFKNEVGEDVRDVVVIYSGAHAYRRQDGVACIPLGLLGE</sequence>
<dbReference type="InterPro" id="IPR025420">
    <property type="entry name" value="DUF4143"/>
</dbReference>
<dbReference type="KEGG" id="cpho:CPHO_00515"/>